<feature type="compositionally biased region" description="Acidic residues" evidence="1">
    <location>
        <begin position="209"/>
        <end position="261"/>
    </location>
</feature>
<keyword evidence="2" id="KW-1133">Transmembrane helix</keyword>
<feature type="transmembrane region" description="Helical" evidence="2">
    <location>
        <begin position="155"/>
        <end position="181"/>
    </location>
</feature>
<feature type="transmembrane region" description="Helical" evidence="2">
    <location>
        <begin position="28"/>
        <end position="52"/>
    </location>
</feature>
<keyword evidence="2" id="KW-0472">Membrane</keyword>
<dbReference type="Proteomes" id="UP000789739">
    <property type="component" value="Unassembled WGS sequence"/>
</dbReference>
<evidence type="ECO:0000256" key="1">
    <source>
        <dbReference type="SAM" id="MobiDB-lite"/>
    </source>
</evidence>
<proteinExistence type="predicted"/>
<accession>A0A9N8YTX4</accession>
<feature type="region of interest" description="Disordered" evidence="1">
    <location>
        <begin position="206"/>
        <end position="261"/>
    </location>
</feature>
<name>A0A9N8YTX4_9GLOM</name>
<protein>
    <submittedName>
        <fullName evidence="3">10518_t:CDS:1</fullName>
    </submittedName>
</protein>
<evidence type="ECO:0000313" key="3">
    <source>
        <dbReference type="EMBL" id="CAG8455608.1"/>
    </source>
</evidence>
<organism evidence="3 4">
    <name type="scientific">Paraglomus brasilianum</name>
    <dbReference type="NCBI Taxonomy" id="144538"/>
    <lineage>
        <taxon>Eukaryota</taxon>
        <taxon>Fungi</taxon>
        <taxon>Fungi incertae sedis</taxon>
        <taxon>Mucoromycota</taxon>
        <taxon>Glomeromycotina</taxon>
        <taxon>Glomeromycetes</taxon>
        <taxon>Paraglomerales</taxon>
        <taxon>Paraglomeraceae</taxon>
        <taxon>Paraglomus</taxon>
    </lineage>
</organism>
<feature type="transmembrane region" description="Helical" evidence="2">
    <location>
        <begin position="64"/>
        <end position="84"/>
    </location>
</feature>
<dbReference type="EMBL" id="CAJVPI010000013">
    <property type="protein sequence ID" value="CAG8455608.1"/>
    <property type="molecule type" value="Genomic_DNA"/>
</dbReference>
<reference evidence="3" key="1">
    <citation type="submission" date="2021-06" db="EMBL/GenBank/DDBJ databases">
        <authorList>
            <person name="Kallberg Y."/>
            <person name="Tangrot J."/>
            <person name="Rosling A."/>
        </authorList>
    </citation>
    <scope>NUCLEOTIDE SEQUENCE</scope>
    <source>
        <strain evidence="3">BR232B</strain>
    </source>
</reference>
<keyword evidence="2" id="KW-0812">Transmembrane</keyword>
<feature type="transmembrane region" description="Helical" evidence="2">
    <location>
        <begin position="124"/>
        <end position="143"/>
    </location>
</feature>
<dbReference type="AlphaFoldDB" id="A0A9N8YTX4"/>
<evidence type="ECO:0000256" key="2">
    <source>
        <dbReference type="SAM" id="Phobius"/>
    </source>
</evidence>
<keyword evidence="4" id="KW-1185">Reference proteome</keyword>
<gene>
    <name evidence="3" type="ORF">PBRASI_LOCUS295</name>
</gene>
<dbReference type="OrthoDB" id="10429456at2759"/>
<comment type="caution">
    <text evidence="3">The sequence shown here is derived from an EMBL/GenBank/DDBJ whole genome shotgun (WGS) entry which is preliminary data.</text>
</comment>
<sequence length="261" mass="29111">MSKANNTDFDSREKGLKKKKNQKRVSRTWFVIAIVINVLMILASAYILYSWHEFGVVNTSYKNYILTHAAADVFVRAVLILLALQRHGSGFAVKNTLGFLVGREDYYLLSHYNKRKRRMIRDALRLKAMLVWFAVFGMIGWVYAIRAAMNKHNSILMYASYGGAVIVGFYLMLNTFVFNCYQSMRYTVRINGKVVKKGGGRIHLKVVDDDSDSDSDDDSDGSDEDNNEDGDDNGSDGSDDDDGDDGDDSDDGGDDGGDGGD</sequence>
<evidence type="ECO:0000313" key="4">
    <source>
        <dbReference type="Proteomes" id="UP000789739"/>
    </source>
</evidence>